<dbReference type="HOGENOM" id="CLU_2752881_0_0_6"/>
<keyword evidence="3" id="KW-1185">Reference proteome</keyword>
<feature type="region of interest" description="Disordered" evidence="1">
    <location>
        <begin position="1"/>
        <end position="42"/>
    </location>
</feature>
<dbReference type="AlphaFoldDB" id="A0A098G3B9"/>
<accession>A0A098G3B9</accession>
<gene>
    <name evidence="2" type="ORF">LFA_1050</name>
</gene>
<organism evidence="2 3">
    <name type="scientific">Legionella fallonii LLAP-10</name>
    <dbReference type="NCBI Taxonomy" id="1212491"/>
    <lineage>
        <taxon>Bacteria</taxon>
        <taxon>Pseudomonadati</taxon>
        <taxon>Pseudomonadota</taxon>
        <taxon>Gammaproteobacteria</taxon>
        <taxon>Legionellales</taxon>
        <taxon>Legionellaceae</taxon>
        <taxon>Legionella</taxon>
    </lineage>
</organism>
<reference evidence="3" key="1">
    <citation type="submission" date="2014-09" db="EMBL/GenBank/DDBJ databases">
        <authorList>
            <person name="Gomez-Valero L."/>
        </authorList>
    </citation>
    <scope>NUCLEOTIDE SEQUENCE [LARGE SCALE GENOMIC DNA]</scope>
    <source>
        <strain evidence="3">ATCC700992</strain>
    </source>
</reference>
<feature type="compositionally biased region" description="Low complexity" evidence="1">
    <location>
        <begin position="21"/>
        <end position="39"/>
    </location>
</feature>
<evidence type="ECO:0000313" key="3">
    <source>
        <dbReference type="Proteomes" id="UP000032430"/>
    </source>
</evidence>
<dbReference type="EMBL" id="LN614827">
    <property type="protein sequence ID" value="CEG56489.1"/>
    <property type="molecule type" value="Genomic_DNA"/>
</dbReference>
<dbReference type="KEGG" id="lfa:LFA_1050"/>
<feature type="compositionally biased region" description="Basic and acidic residues" evidence="1">
    <location>
        <begin position="1"/>
        <end position="15"/>
    </location>
</feature>
<dbReference type="Proteomes" id="UP000032430">
    <property type="component" value="Chromosome I"/>
</dbReference>
<evidence type="ECO:0000313" key="2">
    <source>
        <dbReference type="EMBL" id="CEG56489.1"/>
    </source>
</evidence>
<name>A0A098G3B9_9GAMM</name>
<proteinExistence type="predicted"/>
<sequence>MSLSRLDLDPTKEIGRATNCPTKPSSPNSHSKNHNPMSNQSIAYQRKGRYEYGEFDKKLLSIQSHTSLWC</sequence>
<dbReference type="STRING" id="1212491.LFA_1050"/>
<protein>
    <submittedName>
        <fullName evidence="2">Uncharacterized protein</fullName>
    </submittedName>
</protein>
<evidence type="ECO:0000256" key="1">
    <source>
        <dbReference type="SAM" id="MobiDB-lite"/>
    </source>
</evidence>